<dbReference type="PANTHER" id="PTHR41523:SF8">
    <property type="entry name" value="ETHYLENE RESPONSE SENSOR PROTEIN"/>
    <property type="match status" value="1"/>
</dbReference>
<reference evidence="9 10" key="1">
    <citation type="journal article" date="2018" name="Arch. Microbiol.">
        <title>Hymenobacter segetis sp. nov., isolated from soil.</title>
        <authorList>
            <person name="Ten L.N."/>
            <person name="Lim S.J."/>
            <person name="Kim B.O."/>
            <person name="Kang I.K."/>
            <person name="Jung H.Y."/>
        </authorList>
    </citation>
    <scope>NUCLEOTIDE SEQUENCE [LARGE SCALE GENOMIC DNA]</scope>
    <source>
        <strain evidence="9 10">S7-3-11</strain>
    </source>
</reference>
<dbReference type="Pfam" id="PF02518">
    <property type="entry name" value="HATPase_c"/>
    <property type="match status" value="1"/>
</dbReference>
<dbReference type="Gene3D" id="3.30.565.10">
    <property type="entry name" value="Histidine kinase-like ATPase, C-terminal domain"/>
    <property type="match status" value="1"/>
</dbReference>
<dbReference type="Pfam" id="PF07568">
    <property type="entry name" value="HisKA_2"/>
    <property type="match status" value="1"/>
</dbReference>
<evidence type="ECO:0000313" key="10">
    <source>
        <dbReference type="Proteomes" id="UP001479606"/>
    </source>
</evidence>
<dbReference type="InterPro" id="IPR019734">
    <property type="entry name" value="TPR_rpt"/>
</dbReference>
<evidence type="ECO:0000259" key="8">
    <source>
        <dbReference type="SMART" id="SM00387"/>
    </source>
</evidence>
<dbReference type="InterPro" id="IPR003594">
    <property type="entry name" value="HATPase_dom"/>
</dbReference>
<dbReference type="EMBL" id="JBCEVZ010000105">
    <property type="protein sequence ID" value="MEL5996888.1"/>
    <property type="molecule type" value="Genomic_DNA"/>
</dbReference>
<keyword evidence="3" id="KW-0597">Phosphoprotein</keyword>
<dbReference type="GO" id="GO:0004673">
    <property type="term" value="F:protein histidine kinase activity"/>
    <property type="evidence" value="ECO:0007669"/>
    <property type="project" value="UniProtKB-EC"/>
</dbReference>
<dbReference type="SUPFAM" id="SSF48452">
    <property type="entry name" value="TPR-like"/>
    <property type="match status" value="1"/>
</dbReference>
<dbReference type="Gene3D" id="3.30.450.20">
    <property type="entry name" value="PAS domain"/>
    <property type="match status" value="1"/>
</dbReference>
<keyword evidence="10" id="KW-1185">Reference proteome</keyword>
<dbReference type="RefSeq" id="WP_342301583.1">
    <property type="nucleotide sequence ID" value="NZ_JBCEVZ010000105.1"/>
</dbReference>
<dbReference type="InterPro" id="IPR011990">
    <property type="entry name" value="TPR-like_helical_dom_sf"/>
</dbReference>
<evidence type="ECO:0000256" key="3">
    <source>
        <dbReference type="ARBA" id="ARBA00022553"/>
    </source>
</evidence>
<dbReference type="Gene3D" id="1.25.40.10">
    <property type="entry name" value="Tetratricopeptide repeat domain"/>
    <property type="match status" value="2"/>
</dbReference>
<keyword evidence="6 9" id="KW-0418">Kinase</keyword>
<comment type="catalytic activity">
    <reaction evidence="1">
        <text>ATP + protein L-histidine = ADP + protein N-phospho-L-histidine.</text>
        <dbReference type="EC" id="2.7.13.3"/>
    </reaction>
</comment>
<feature type="non-terminal residue" evidence="9">
    <location>
        <position position="1"/>
    </location>
</feature>
<evidence type="ECO:0000256" key="1">
    <source>
        <dbReference type="ARBA" id="ARBA00000085"/>
    </source>
</evidence>
<dbReference type="Proteomes" id="UP001479606">
    <property type="component" value="Unassembled WGS sequence"/>
</dbReference>
<dbReference type="SMART" id="SM00387">
    <property type="entry name" value="HATPase_c"/>
    <property type="match status" value="1"/>
</dbReference>
<comment type="caution">
    <text evidence="9">The sequence shown here is derived from an EMBL/GenBank/DDBJ whole genome shotgun (WGS) entry which is preliminary data.</text>
</comment>
<evidence type="ECO:0000313" key="9">
    <source>
        <dbReference type="EMBL" id="MEL5996888.1"/>
    </source>
</evidence>
<dbReference type="PANTHER" id="PTHR41523">
    <property type="entry name" value="TWO-COMPONENT SYSTEM SENSOR PROTEIN"/>
    <property type="match status" value="1"/>
</dbReference>
<keyword evidence="4 9" id="KW-0808">Transferase</keyword>
<name>A0ABU9M6C7_9BACT</name>
<dbReference type="EC" id="2.7.13.3" evidence="2"/>
<proteinExistence type="predicted"/>
<dbReference type="InterPro" id="IPR036890">
    <property type="entry name" value="HATPase_C_sf"/>
</dbReference>
<accession>A0ABU9M6C7</accession>
<sequence length="554" mass="62397">ALHEIEYNKGNNAKSLAYLLQTLRSVQESGHEELLDYVYGMLGSLYLELDEVNTGVAYLKKSLALSQRNGQLTPDVRIISRLVSGLVKQGKAQEGLRFLQNVSRKNVPFSPRNKKTLAEAMAHCFIALKQYPQAEKYLLQSTALDSQVDAYGAESTWLMLSQLYIKTKQYAKARPYLKKLLAVHDGMIIPADIIATVHLASFQVDSAAGDYLSAIAHYTRYKALTDSIFSASKTRQVEELKMQYATTQKEQRIQLLTAKEQRQQSQLDRERIIRNGIIAGAGLLVLLLGVSYNRYRLKQRSNQLLEKKQFEINQKNHALEQVVSEKELLLVDKDQLLEDKEWMLKEIHHRVKNNLQIITSLLHSQTIYLTDKAALSAIRESQNRVQSMALIHQKLYQGTQLASVPMQAYVLEIANYLIASFDSQHFVRTELAVADVELDVSLAVPVGLILNEAITNSLKYAFPTRQAGIIRIELTRSVKTYVLSIRDNGVGLPADFNPQRSRTLGLSLIRGLSKQIDGRLQIDGQQGVCITLAFDDVEAVTRASRQDARVLAQD</sequence>
<dbReference type="InterPro" id="IPR011495">
    <property type="entry name" value="Sig_transdc_His_kin_sub2_dim/P"/>
</dbReference>
<dbReference type="Pfam" id="PF13181">
    <property type="entry name" value="TPR_8"/>
    <property type="match status" value="2"/>
</dbReference>
<keyword evidence="7" id="KW-0067">ATP-binding</keyword>
<keyword evidence="5" id="KW-0547">Nucleotide-binding</keyword>
<feature type="domain" description="Histidine kinase/HSP90-like ATPase" evidence="8">
    <location>
        <begin position="441"/>
        <end position="538"/>
    </location>
</feature>
<gene>
    <name evidence="9" type="ORF">AAFH49_21940</name>
</gene>
<evidence type="ECO:0000256" key="4">
    <source>
        <dbReference type="ARBA" id="ARBA00022679"/>
    </source>
</evidence>
<dbReference type="SUPFAM" id="SSF55874">
    <property type="entry name" value="ATPase domain of HSP90 chaperone/DNA topoisomerase II/histidine kinase"/>
    <property type="match status" value="1"/>
</dbReference>
<evidence type="ECO:0000256" key="6">
    <source>
        <dbReference type="ARBA" id="ARBA00022777"/>
    </source>
</evidence>
<evidence type="ECO:0000256" key="7">
    <source>
        <dbReference type="ARBA" id="ARBA00022840"/>
    </source>
</evidence>
<evidence type="ECO:0000256" key="5">
    <source>
        <dbReference type="ARBA" id="ARBA00022741"/>
    </source>
</evidence>
<organism evidence="9 10">
    <name type="scientific">Hymenobacter segetis</name>
    <dbReference type="NCBI Taxonomy" id="2025509"/>
    <lineage>
        <taxon>Bacteria</taxon>
        <taxon>Pseudomonadati</taxon>
        <taxon>Bacteroidota</taxon>
        <taxon>Cytophagia</taxon>
        <taxon>Cytophagales</taxon>
        <taxon>Hymenobacteraceae</taxon>
        <taxon>Hymenobacter</taxon>
    </lineage>
</organism>
<evidence type="ECO:0000256" key="2">
    <source>
        <dbReference type="ARBA" id="ARBA00012438"/>
    </source>
</evidence>
<protein>
    <recommendedName>
        <fullName evidence="2">histidine kinase</fullName>
        <ecNumber evidence="2">2.7.13.3</ecNumber>
    </recommendedName>
</protein>